<gene>
    <name evidence="1" type="ORF">GLX28_13785</name>
</gene>
<accession>A0A6I4YUB1</accession>
<sequence length="183" mass="19260">MTTVSTTTRSTARALCLLIPLILGSCTKTRRIEDLAPQTGIPTITTSTAVPLAIGAALNVNVTGSVSVASTLNLPELRYENQLGVCVFNGQVTYSDALRLTCPTQASLPEGVTLTTGSTREVSAFSSGRPGQTSTFVHQTGLSFTDAGVYTVFGWQLAWTGSQANPLAESRRVTPQPLVITVQ</sequence>
<proteinExistence type="predicted"/>
<dbReference type="EMBL" id="WVHK01000055">
    <property type="protein sequence ID" value="MXV20703.1"/>
    <property type="molecule type" value="Genomic_DNA"/>
</dbReference>
<keyword evidence="2" id="KW-1185">Reference proteome</keyword>
<reference evidence="1 2" key="1">
    <citation type="submission" date="2019-11" db="EMBL/GenBank/DDBJ databases">
        <title>Genome sequence of Deinococcus xianganensis Y35, AI-2 producing algicidal bacterium, isolated from lake water.</title>
        <authorList>
            <person name="Li Y."/>
        </authorList>
    </citation>
    <scope>NUCLEOTIDE SEQUENCE [LARGE SCALE GENOMIC DNA]</scope>
    <source>
        <strain evidence="1 2">Y35</strain>
    </source>
</reference>
<evidence type="ECO:0000313" key="2">
    <source>
        <dbReference type="Proteomes" id="UP000430519"/>
    </source>
</evidence>
<dbReference type="Proteomes" id="UP000430519">
    <property type="component" value="Unassembled WGS sequence"/>
</dbReference>
<name>A0A6I4YUB1_9DEIO</name>
<comment type="caution">
    <text evidence="1">The sequence shown here is derived from an EMBL/GenBank/DDBJ whole genome shotgun (WGS) entry which is preliminary data.</text>
</comment>
<dbReference type="AlphaFoldDB" id="A0A6I4YUB1"/>
<protein>
    <submittedName>
        <fullName evidence="1">Uncharacterized protein</fullName>
    </submittedName>
</protein>
<evidence type="ECO:0000313" key="1">
    <source>
        <dbReference type="EMBL" id="MXV20703.1"/>
    </source>
</evidence>
<dbReference type="RefSeq" id="WP_160980392.1">
    <property type="nucleotide sequence ID" value="NZ_WVHK01000055.1"/>
</dbReference>
<organism evidence="1 2">
    <name type="scientific">Deinococcus xianganensis</name>
    <dbReference type="NCBI Taxonomy" id="1507289"/>
    <lineage>
        <taxon>Bacteria</taxon>
        <taxon>Thermotogati</taxon>
        <taxon>Deinococcota</taxon>
        <taxon>Deinococci</taxon>
        <taxon>Deinococcales</taxon>
        <taxon>Deinococcaceae</taxon>
        <taxon>Deinococcus</taxon>
    </lineage>
</organism>